<organism evidence="2">
    <name type="scientific">marine sediment metagenome</name>
    <dbReference type="NCBI Taxonomy" id="412755"/>
    <lineage>
        <taxon>unclassified sequences</taxon>
        <taxon>metagenomes</taxon>
        <taxon>ecological metagenomes</taxon>
    </lineage>
</organism>
<evidence type="ECO:0000259" key="1">
    <source>
        <dbReference type="Pfam" id="PF20691"/>
    </source>
</evidence>
<evidence type="ECO:0000313" key="2">
    <source>
        <dbReference type="EMBL" id="KKN43514.1"/>
    </source>
</evidence>
<gene>
    <name evidence="2" type="ORF">LCGC14_0702370</name>
</gene>
<reference evidence="2" key="1">
    <citation type="journal article" date="2015" name="Nature">
        <title>Complex archaea that bridge the gap between prokaryotes and eukaryotes.</title>
        <authorList>
            <person name="Spang A."/>
            <person name="Saw J.H."/>
            <person name="Jorgensen S.L."/>
            <person name="Zaremba-Niedzwiedzka K."/>
            <person name="Martijn J."/>
            <person name="Lind A.E."/>
            <person name="van Eijk R."/>
            <person name="Schleper C."/>
            <person name="Guy L."/>
            <person name="Ettema T.J."/>
        </authorList>
    </citation>
    <scope>NUCLEOTIDE SEQUENCE</scope>
</reference>
<accession>A0A0F9QM39</accession>
<dbReference type="InterPro" id="IPR029044">
    <property type="entry name" value="Nucleotide-diphossugar_trans"/>
</dbReference>
<dbReference type="AlphaFoldDB" id="A0A0F9QM39"/>
<comment type="caution">
    <text evidence="2">The sequence shown here is derived from an EMBL/GenBank/DDBJ whole genome shotgun (WGS) entry which is preliminary data.</text>
</comment>
<dbReference type="SUPFAM" id="SSF53448">
    <property type="entry name" value="Nucleotide-diphospho-sugar transferases"/>
    <property type="match status" value="1"/>
</dbReference>
<dbReference type="EMBL" id="LAZR01001506">
    <property type="protein sequence ID" value="KKN43514.1"/>
    <property type="molecule type" value="Genomic_DNA"/>
</dbReference>
<name>A0A0F9QM39_9ZZZZ</name>
<dbReference type="InterPro" id="IPR049100">
    <property type="entry name" value="TAGT"/>
</dbReference>
<feature type="domain" description="TET-Associated Glycosyltransferase" evidence="1">
    <location>
        <begin position="7"/>
        <end position="199"/>
    </location>
</feature>
<proteinExistence type="predicted"/>
<protein>
    <recommendedName>
        <fullName evidence="1">TET-Associated Glycosyltransferase domain-containing protein</fullName>
    </recommendedName>
</protein>
<sequence length="281" mass="32667">MASKIGIYINSSKREKIVKTINQMPERWKKFVYIAVPHDQVRRYKYYMKYWNILSIPKTVPRFLSPQRQWVTENAKERFVFLMDDDLDFLVRDEAYKLKKCEPSDMDAMLAQVLYGLQDDQIPLIGISTRLGNNRVTDDYTDITRVTRCYALDKRVFDKVGARFDPHPDPSCGMQDFHLTLCWLNAGYPNRVYYNYAQVDSGSNASGGCSEYRDSEVMKRTVKWMVANHPEVRSVVKTTKGGWDGMEKNEAGENVRTDVIVQWKKAYHPNNRSDGIAGFLK</sequence>
<dbReference type="Pfam" id="PF20691">
    <property type="entry name" value="TAGT"/>
    <property type="match status" value="1"/>
</dbReference>